<dbReference type="EMBL" id="MWQN01000002">
    <property type="protein sequence ID" value="OPC79328.1"/>
    <property type="molecule type" value="Genomic_DNA"/>
</dbReference>
<feature type="DNA-binding region" description="H-T-H motif" evidence="5">
    <location>
        <begin position="49"/>
        <end position="68"/>
    </location>
</feature>
<keyword evidence="3 5" id="KW-0238">DNA-binding</keyword>
<dbReference type="PROSITE" id="PS01081">
    <property type="entry name" value="HTH_TETR_1"/>
    <property type="match status" value="1"/>
</dbReference>
<evidence type="ECO:0000256" key="3">
    <source>
        <dbReference type="ARBA" id="ARBA00023125"/>
    </source>
</evidence>
<keyword evidence="2" id="KW-0805">Transcription regulation</keyword>
<keyword evidence="8" id="KW-1185">Reference proteome</keyword>
<dbReference type="InterPro" id="IPR004111">
    <property type="entry name" value="Repressor_TetR_C"/>
</dbReference>
<keyword evidence="1" id="KW-0678">Repressor</keyword>
<dbReference type="Gene3D" id="1.10.10.60">
    <property type="entry name" value="Homeodomain-like"/>
    <property type="match status" value="1"/>
</dbReference>
<dbReference type="GO" id="GO:0046677">
    <property type="term" value="P:response to antibiotic"/>
    <property type="evidence" value="ECO:0007669"/>
    <property type="project" value="InterPro"/>
</dbReference>
<evidence type="ECO:0000313" key="8">
    <source>
        <dbReference type="Proteomes" id="UP000190037"/>
    </source>
</evidence>
<gene>
    <name evidence="7" type="ORF">B4N89_35350</name>
</gene>
<dbReference type="SUPFAM" id="SSF48498">
    <property type="entry name" value="Tetracyclin repressor-like, C-terminal domain"/>
    <property type="match status" value="1"/>
</dbReference>
<sequence length="228" mass="24758">MFTVNVVHVRIGSRVLSTARKREFSMLRRPDVVKGALDLLDAEGLDGLTMRKLGTALNVQAGAMYRHFPSKEALLDAMAEQLLEGVAAPLPEVSWDEQLRVLGDRLRGALLSRRDGARVVAGTYVPDANTNAAGRLAVEVLCRAGLAPEQAGWITFAMFYYVLGHTIEEQAQSRLAESDDWATRRAAAGPDESATFEKAMSALITADPGARFAYGLDVFLDGLAQRLP</sequence>
<evidence type="ECO:0000256" key="4">
    <source>
        <dbReference type="ARBA" id="ARBA00023163"/>
    </source>
</evidence>
<feature type="domain" description="HTH tetR-type" evidence="6">
    <location>
        <begin position="26"/>
        <end position="86"/>
    </location>
</feature>
<dbReference type="STRING" id="159449.B4N89_35350"/>
<dbReference type="InterPro" id="IPR023772">
    <property type="entry name" value="DNA-bd_HTH_TetR-type_CS"/>
</dbReference>
<dbReference type="GO" id="GO:0000976">
    <property type="term" value="F:transcription cis-regulatory region binding"/>
    <property type="evidence" value="ECO:0007669"/>
    <property type="project" value="TreeGrafter"/>
</dbReference>
<dbReference type="InterPro" id="IPR003012">
    <property type="entry name" value="Tet_transcr_reg_TetR"/>
</dbReference>
<evidence type="ECO:0000256" key="1">
    <source>
        <dbReference type="ARBA" id="ARBA00022491"/>
    </source>
</evidence>
<dbReference type="InterPro" id="IPR001647">
    <property type="entry name" value="HTH_TetR"/>
</dbReference>
<protein>
    <recommendedName>
        <fullName evidence="6">HTH tetR-type domain-containing protein</fullName>
    </recommendedName>
</protein>
<evidence type="ECO:0000256" key="5">
    <source>
        <dbReference type="PROSITE-ProRule" id="PRU00335"/>
    </source>
</evidence>
<reference evidence="7 8" key="1">
    <citation type="submission" date="2017-03" db="EMBL/GenBank/DDBJ databases">
        <title>Draft genome sequence of Streptomyces scabrisporus NF3, endophyte isolated from Amphipterygium adstringens.</title>
        <authorList>
            <person name="Vazquez M."/>
            <person name="Ceapa C.D."/>
            <person name="Rodriguez Luna D."/>
            <person name="Sanchez Esquivel S."/>
        </authorList>
    </citation>
    <scope>NUCLEOTIDE SEQUENCE [LARGE SCALE GENOMIC DNA]</scope>
    <source>
        <strain evidence="7 8">NF3</strain>
    </source>
</reference>
<dbReference type="GO" id="GO:0003700">
    <property type="term" value="F:DNA-binding transcription factor activity"/>
    <property type="evidence" value="ECO:0007669"/>
    <property type="project" value="TreeGrafter"/>
</dbReference>
<dbReference type="InterPro" id="IPR050109">
    <property type="entry name" value="HTH-type_TetR-like_transc_reg"/>
</dbReference>
<dbReference type="InterPro" id="IPR036271">
    <property type="entry name" value="Tet_transcr_reg_TetR-rel_C_sf"/>
</dbReference>
<evidence type="ECO:0000313" key="7">
    <source>
        <dbReference type="EMBL" id="OPC79328.1"/>
    </source>
</evidence>
<dbReference type="Pfam" id="PF00440">
    <property type="entry name" value="TetR_N"/>
    <property type="match status" value="1"/>
</dbReference>
<comment type="caution">
    <text evidence="7">The sequence shown here is derived from an EMBL/GenBank/DDBJ whole genome shotgun (WGS) entry which is preliminary data.</text>
</comment>
<dbReference type="GO" id="GO:0045892">
    <property type="term" value="P:negative regulation of DNA-templated transcription"/>
    <property type="evidence" value="ECO:0007669"/>
    <property type="project" value="InterPro"/>
</dbReference>
<dbReference type="PROSITE" id="PS50977">
    <property type="entry name" value="HTH_TETR_2"/>
    <property type="match status" value="1"/>
</dbReference>
<dbReference type="Gene3D" id="1.10.357.10">
    <property type="entry name" value="Tetracycline Repressor, domain 2"/>
    <property type="match status" value="1"/>
</dbReference>
<dbReference type="Pfam" id="PF02909">
    <property type="entry name" value="TetR_C_1"/>
    <property type="match status" value="1"/>
</dbReference>
<accession>A0A1T3NRA7</accession>
<dbReference type="InterPro" id="IPR009057">
    <property type="entry name" value="Homeodomain-like_sf"/>
</dbReference>
<proteinExistence type="predicted"/>
<dbReference type="PANTHER" id="PTHR30055">
    <property type="entry name" value="HTH-TYPE TRANSCRIPTIONAL REGULATOR RUTR"/>
    <property type="match status" value="1"/>
</dbReference>
<name>A0A1T3NRA7_9ACTN</name>
<dbReference type="PRINTS" id="PR00400">
    <property type="entry name" value="TETREPRESSOR"/>
</dbReference>
<dbReference type="PANTHER" id="PTHR30055:SF151">
    <property type="entry name" value="TRANSCRIPTIONAL REGULATORY PROTEIN"/>
    <property type="match status" value="1"/>
</dbReference>
<dbReference type="Proteomes" id="UP000190037">
    <property type="component" value="Unassembled WGS sequence"/>
</dbReference>
<evidence type="ECO:0000259" key="6">
    <source>
        <dbReference type="PROSITE" id="PS50977"/>
    </source>
</evidence>
<dbReference type="AlphaFoldDB" id="A0A1T3NRA7"/>
<dbReference type="SUPFAM" id="SSF46689">
    <property type="entry name" value="Homeodomain-like"/>
    <property type="match status" value="1"/>
</dbReference>
<dbReference type="PRINTS" id="PR00455">
    <property type="entry name" value="HTHTETR"/>
</dbReference>
<keyword evidence="4" id="KW-0804">Transcription</keyword>
<evidence type="ECO:0000256" key="2">
    <source>
        <dbReference type="ARBA" id="ARBA00023015"/>
    </source>
</evidence>
<organism evidence="7 8">
    <name type="scientific">Embleya scabrispora</name>
    <dbReference type="NCBI Taxonomy" id="159449"/>
    <lineage>
        <taxon>Bacteria</taxon>
        <taxon>Bacillati</taxon>
        <taxon>Actinomycetota</taxon>
        <taxon>Actinomycetes</taxon>
        <taxon>Kitasatosporales</taxon>
        <taxon>Streptomycetaceae</taxon>
        <taxon>Embleya</taxon>
    </lineage>
</organism>